<dbReference type="InterPro" id="IPR039538">
    <property type="entry name" value="BetI_C"/>
</dbReference>
<gene>
    <name evidence="7" type="ORF">BJ958_004363</name>
</gene>
<evidence type="ECO:0000256" key="5">
    <source>
        <dbReference type="PROSITE-ProRule" id="PRU00335"/>
    </source>
</evidence>
<dbReference type="InterPro" id="IPR036271">
    <property type="entry name" value="Tet_transcr_reg_TetR-rel_C_sf"/>
</dbReference>
<dbReference type="PANTHER" id="PTHR30055:SF234">
    <property type="entry name" value="HTH-TYPE TRANSCRIPTIONAL REGULATOR BETI"/>
    <property type="match status" value="1"/>
</dbReference>
<evidence type="ECO:0000256" key="4">
    <source>
        <dbReference type="ARBA" id="ARBA00023163"/>
    </source>
</evidence>
<proteinExistence type="predicted"/>
<keyword evidence="8" id="KW-1185">Reference proteome</keyword>
<dbReference type="Pfam" id="PF00440">
    <property type="entry name" value="TetR_N"/>
    <property type="match status" value="1"/>
</dbReference>
<dbReference type="Pfam" id="PF13977">
    <property type="entry name" value="TetR_C_6"/>
    <property type="match status" value="1"/>
</dbReference>
<dbReference type="PRINTS" id="PR00455">
    <property type="entry name" value="HTHTETR"/>
</dbReference>
<evidence type="ECO:0000256" key="1">
    <source>
        <dbReference type="ARBA" id="ARBA00022491"/>
    </source>
</evidence>
<evidence type="ECO:0000313" key="8">
    <source>
        <dbReference type="Proteomes" id="UP000582231"/>
    </source>
</evidence>
<dbReference type="GO" id="GO:0000976">
    <property type="term" value="F:transcription cis-regulatory region binding"/>
    <property type="evidence" value="ECO:0007669"/>
    <property type="project" value="TreeGrafter"/>
</dbReference>
<dbReference type="InterPro" id="IPR050109">
    <property type="entry name" value="HTH-type_TetR-like_transc_reg"/>
</dbReference>
<name>A0A852RHF0_9ACTN</name>
<keyword evidence="4" id="KW-0804">Transcription</keyword>
<comment type="caution">
    <text evidence="7">The sequence shown here is derived from an EMBL/GenBank/DDBJ whole genome shotgun (WGS) entry which is preliminary data.</text>
</comment>
<keyword evidence="3 5" id="KW-0238">DNA-binding</keyword>
<evidence type="ECO:0000313" key="7">
    <source>
        <dbReference type="EMBL" id="NYD32817.1"/>
    </source>
</evidence>
<dbReference type="RefSeq" id="WP_179728941.1">
    <property type="nucleotide sequence ID" value="NZ_BAABEF010000001.1"/>
</dbReference>
<dbReference type="EMBL" id="JACCBF010000001">
    <property type="protein sequence ID" value="NYD32817.1"/>
    <property type="molecule type" value="Genomic_DNA"/>
</dbReference>
<sequence>MSSASLASKRAATRAQILDAAVATIHAEGVAGVRIDDVAATAGVSPGLIYYHFANRQALVRAGLAEALDRYAAEAGPAGRRDPLAHLVDELQRHIGLPDGDGAARGRVRSAALEAAVFDPDLLPAVQQSTGRWMAGVADLVDLARGGGGDPVERARVAEVLTALADGLRQRVLSGTLQPAEARQLVAAMVPVVLAGAAGARG</sequence>
<evidence type="ECO:0000259" key="6">
    <source>
        <dbReference type="PROSITE" id="PS50977"/>
    </source>
</evidence>
<reference evidence="7 8" key="1">
    <citation type="submission" date="2020-07" db="EMBL/GenBank/DDBJ databases">
        <title>Sequencing the genomes of 1000 actinobacteria strains.</title>
        <authorList>
            <person name="Klenk H.-P."/>
        </authorList>
    </citation>
    <scope>NUCLEOTIDE SEQUENCE [LARGE SCALE GENOMIC DNA]</scope>
    <source>
        <strain evidence="7 8">DSM 19082</strain>
    </source>
</reference>
<keyword evidence="1" id="KW-0678">Repressor</keyword>
<dbReference type="SUPFAM" id="SSF46689">
    <property type="entry name" value="Homeodomain-like"/>
    <property type="match status" value="1"/>
</dbReference>
<evidence type="ECO:0000256" key="3">
    <source>
        <dbReference type="ARBA" id="ARBA00023125"/>
    </source>
</evidence>
<dbReference type="Gene3D" id="1.10.357.10">
    <property type="entry name" value="Tetracycline Repressor, domain 2"/>
    <property type="match status" value="1"/>
</dbReference>
<dbReference type="PANTHER" id="PTHR30055">
    <property type="entry name" value="HTH-TYPE TRANSCRIPTIONAL REGULATOR RUTR"/>
    <property type="match status" value="1"/>
</dbReference>
<dbReference type="InterPro" id="IPR001647">
    <property type="entry name" value="HTH_TetR"/>
</dbReference>
<feature type="domain" description="HTH tetR-type" evidence="6">
    <location>
        <begin position="11"/>
        <end position="71"/>
    </location>
</feature>
<dbReference type="SUPFAM" id="SSF48498">
    <property type="entry name" value="Tetracyclin repressor-like, C-terminal domain"/>
    <property type="match status" value="1"/>
</dbReference>
<dbReference type="Proteomes" id="UP000582231">
    <property type="component" value="Unassembled WGS sequence"/>
</dbReference>
<dbReference type="InterPro" id="IPR009057">
    <property type="entry name" value="Homeodomain-like_sf"/>
</dbReference>
<protein>
    <submittedName>
        <fullName evidence="7">AcrR family transcriptional regulator</fullName>
    </submittedName>
</protein>
<dbReference type="AlphaFoldDB" id="A0A852RHF0"/>
<accession>A0A852RHF0</accession>
<feature type="DNA-binding region" description="H-T-H motif" evidence="5">
    <location>
        <begin position="34"/>
        <end position="53"/>
    </location>
</feature>
<dbReference type="PROSITE" id="PS50977">
    <property type="entry name" value="HTH_TETR_2"/>
    <property type="match status" value="1"/>
</dbReference>
<keyword evidence="2" id="KW-0805">Transcription regulation</keyword>
<evidence type="ECO:0000256" key="2">
    <source>
        <dbReference type="ARBA" id="ARBA00023015"/>
    </source>
</evidence>
<organism evidence="7 8">
    <name type="scientific">Nocardioides kongjuensis</name>
    <dbReference type="NCBI Taxonomy" id="349522"/>
    <lineage>
        <taxon>Bacteria</taxon>
        <taxon>Bacillati</taxon>
        <taxon>Actinomycetota</taxon>
        <taxon>Actinomycetes</taxon>
        <taxon>Propionibacteriales</taxon>
        <taxon>Nocardioidaceae</taxon>
        <taxon>Nocardioides</taxon>
    </lineage>
</organism>
<dbReference type="GO" id="GO:0003700">
    <property type="term" value="F:DNA-binding transcription factor activity"/>
    <property type="evidence" value="ECO:0007669"/>
    <property type="project" value="TreeGrafter"/>
</dbReference>